<accession>A0A9X1STI8</accession>
<evidence type="ECO:0000256" key="4">
    <source>
        <dbReference type="ARBA" id="ARBA00023163"/>
    </source>
</evidence>
<dbReference type="PANTHER" id="PTHR30346:SF28">
    <property type="entry name" value="HTH-TYPE TRANSCRIPTIONAL REGULATOR CYNR"/>
    <property type="match status" value="1"/>
</dbReference>
<evidence type="ECO:0000256" key="1">
    <source>
        <dbReference type="ARBA" id="ARBA00009437"/>
    </source>
</evidence>
<comment type="similarity">
    <text evidence="1">Belongs to the LysR transcriptional regulatory family.</text>
</comment>
<dbReference type="GO" id="GO:0003677">
    <property type="term" value="F:DNA binding"/>
    <property type="evidence" value="ECO:0007669"/>
    <property type="project" value="UniProtKB-KW"/>
</dbReference>
<dbReference type="GO" id="GO:0003700">
    <property type="term" value="F:DNA-binding transcription factor activity"/>
    <property type="evidence" value="ECO:0007669"/>
    <property type="project" value="InterPro"/>
</dbReference>
<protein>
    <submittedName>
        <fullName evidence="6">LysR family transcriptional regulator</fullName>
    </submittedName>
</protein>
<dbReference type="Pfam" id="PF03466">
    <property type="entry name" value="LysR_substrate"/>
    <property type="match status" value="1"/>
</dbReference>
<dbReference type="Gene3D" id="1.10.10.10">
    <property type="entry name" value="Winged helix-like DNA-binding domain superfamily/Winged helix DNA-binding domain"/>
    <property type="match status" value="1"/>
</dbReference>
<organism evidence="6 7">
    <name type="scientific">Kineosporia babensis</name>
    <dbReference type="NCBI Taxonomy" id="499548"/>
    <lineage>
        <taxon>Bacteria</taxon>
        <taxon>Bacillati</taxon>
        <taxon>Actinomycetota</taxon>
        <taxon>Actinomycetes</taxon>
        <taxon>Kineosporiales</taxon>
        <taxon>Kineosporiaceae</taxon>
        <taxon>Kineosporia</taxon>
    </lineage>
</organism>
<evidence type="ECO:0000256" key="2">
    <source>
        <dbReference type="ARBA" id="ARBA00023015"/>
    </source>
</evidence>
<name>A0A9X1STI8_9ACTN</name>
<gene>
    <name evidence="6" type="ORF">LR394_06965</name>
</gene>
<dbReference type="Gene3D" id="3.40.190.10">
    <property type="entry name" value="Periplasmic binding protein-like II"/>
    <property type="match status" value="2"/>
</dbReference>
<dbReference type="SUPFAM" id="SSF53850">
    <property type="entry name" value="Periplasmic binding protein-like II"/>
    <property type="match status" value="1"/>
</dbReference>
<dbReference type="FunFam" id="1.10.10.10:FF:000001">
    <property type="entry name" value="LysR family transcriptional regulator"/>
    <property type="match status" value="1"/>
</dbReference>
<dbReference type="GO" id="GO:0032993">
    <property type="term" value="C:protein-DNA complex"/>
    <property type="evidence" value="ECO:0007669"/>
    <property type="project" value="TreeGrafter"/>
</dbReference>
<dbReference type="InterPro" id="IPR036388">
    <property type="entry name" value="WH-like_DNA-bd_sf"/>
</dbReference>
<keyword evidence="7" id="KW-1185">Reference proteome</keyword>
<dbReference type="PRINTS" id="PR00039">
    <property type="entry name" value="HTHLYSR"/>
</dbReference>
<dbReference type="RefSeq" id="WP_231439675.1">
    <property type="nucleotide sequence ID" value="NZ_JAJOMB010000003.1"/>
</dbReference>
<feature type="domain" description="HTH lysR-type" evidence="5">
    <location>
        <begin position="4"/>
        <end position="61"/>
    </location>
</feature>
<evidence type="ECO:0000313" key="7">
    <source>
        <dbReference type="Proteomes" id="UP001138997"/>
    </source>
</evidence>
<dbReference type="Pfam" id="PF00126">
    <property type="entry name" value="HTH_1"/>
    <property type="match status" value="1"/>
</dbReference>
<dbReference type="InterPro" id="IPR005119">
    <property type="entry name" value="LysR_subst-bd"/>
</dbReference>
<evidence type="ECO:0000259" key="5">
    <source>
        <dbReference type="PROSITE" id="PS50931"/>
    </source>
</evidence>
<dbReference type="InterPro" id="IPR000847">
    <property type="entry name" value="LysR_HTH_N"/>
</dbReference>
<reference evidence="6" key="1">
    <citation type="submission" date="2021-11" db="EMBL/GenBank/DDBJ databases">
        <title>Streptomyces corallinus and Kineosporia corallina sp. nov., two new coral-derived marine actinobacteria.</title>
        <authorList>
            <person name="Buangrab K."/>
            <person name="Sutthacheep M."/>
            <person name="Yeemin T."/>
            <person name="Harunari E."/>
            <person name="Igarashi Y."/>
            <person name="Sripreechasak P."/>
            <person name="Kanchanasin P."/>
            <person name="Tanasupawat S."/>
            <person name="Phongsopitanun W."/>
        </authorList>
    </citation>
    <scope>NUCLEOTIDE SEQUENCE</scope>
    <source>
        <strain evidence="6">JCM 31032</strain>
    </source>
</reference>
<proteinExistence type="inferred from homology"/>
<dbReference type="PROSITE" id="PS50931">
    <property type="entry name" value="HTH_LYSR"/>
    <property type="match status" value="1"/>
</dbReference>
<dbReference type="EMBL" id="JAJOMB010000003">
    <property type="protein sequence ID" value="MCD5310630.1"/>
    <property type="molecule type" value="Genomic_DNA"/>
</dbReference>
<dbReference type="AlphaFoldDB" id="A0A9X1STI8"/>
<keyword evidence="2" id="KW-0805">Transcription regulation</keyword>
<sequence>MPDVELRQLRYLIAVAEQGGISHAAASLGMTQPALSRAIATLERSVGVSLLDRLPRGSALTAAGEVLVDRARLIHRDLATAVRQTQEASALRPPVRVGARACDYEMLGTLIAADPGEHIEPVMSHWRTQLESLRSGAVDIALLSGEFDETGLDTALVTTQERVAVVPGDHPLAGRSVVDRTDLLADRVIGWAGSTAPERVYWLDGAPLAGPEVEDLLQLFVHVGHGDGIAFMPLPMVQEVALPQSIRLIKVQGLAPARVRLAWRTEQTSIRIARFVAACSPAGR</sequence>
<keyword evidence="3" id="KW-0238">DNA-binding</keyword>
<dbReference type="Proteomes" id="UP001138997">
    <property type="component" value="Unassembled WGS sequence"/>
</dbReference>
<dbReference type="PANTHER" id="PTHR30346">
    <property type="entry name" value="TRANSCRIPTIONAL DUAL REGULATOR HCAR-RELATED"/>
    <property type="match status" value="1"/>
</dbReference>
<dbReference type="InterPro" id="IPR036390">
    <property type="entry name" value="WH_DNA-bd_sf"/>
</dbReference>
<dbReference type="SUPFAM" id="SSF46785">
    <property type="entry name" value="Winged helix' DNA-binding domain"/>
    <property type="match status" value="1"/>
</dbReference>
<keyword evidence="4" id="KW-0804">Transcription</keyword>
<evidence type="ECO:0000256" key="3">
    <source>
        <dbReference type="ARBA" id="ARBA00023125"/>
    </source>
</evidence>
<comment type="caution">
    <text evidence="6">The sequence shown here is derived from an EMBL/GenBank/DDBJ whole genome shotgun (WGS) entry which is preliminary data.</text>
</comment>
<evidence type="ECO:0000313" key="6">
    <source>
        <dbReference type="EMBL" id="MCD5310630.1"/>
    </source>
</evidence>